<reference evidence="2 3" key="1">
    <citation type="journal article" date="2009" name="Science">
        <title>Green evolution and dynamic adaptations revealed by genomes of the marine picoeukaryotes Micromonas.</title>
        <authorList>
            <person name="Worden A.Z."/>
            <person name="Lee J.H."/>
            <person name="Mock T."/>
            <person name="Rouze P."/>
            <person name="Simmons M.P."/>
            <person name="Aerts A.L."/>
            <person name="Allen A.E."/>
            <person name="Cuvelier M.L."/>
            <person name="Derelle E."/>
            <person name="Everett M.V."/>
            <person name="Foulon E."/>
            <person name="Grimwood J."/>
            <person name="Gundlach H."/>
            <person name="Henrissat B."/>
            <person name="Napoli C."/>
            <person name="McDonald S.M."/>
            <person name="Parker M.S."/>
            <person name="Rombauts S."/>
            <person name="Salamov A."/>
            <person name="Von Dassow P."/>
            <person name="Badger J.H."/>
            <person name="Coutinho P.M."/>
            <person name="Demir E."/>
            <person name="Dubchak I."/>
            <person name="Gentemann C."/>
            <person name="Eikrem W."/>
            <person name="Gready J.E."/>
            <person name="John U."/>
            <person name="Lanier W."/>
            <person name="Lindquist E.A."/>
            <person name="Lucas S."/>
            <person name="Mayer K.F."/>
            <person name="Moreau H."/>
            <person name="Not F."/>
            <person name="Otillar R."/>
            <person name="Panaud O."/>
            <person name="Pangilinan J."/>
            <person name="Paulsen I."/>
            <person name="Piegu B."/>
            <person name="Poliakov A."/>
            <person name="Robbens S."/>
            <person name="Schmutz J."/>
            <person name="Toulza E."/>
            <person name="Wyss T."/>
            <person name="Zelensky A."/>
            <person name="Zhou K."/>
            <person name="Armbrust E.V."/>
            <person name="Bhattacharya D."/>
            <person name="Goodenough U.W."/>
            <person name="Van de Peer Y."/>
            <person name="Grigoriev I.V."/>
        </authorList>
    </citation>
    <scope>NUCLEOTIDE SEQUENCE [LARGE SCALE GENOMIC DNA]</scope>
    <source>
        <strain evidence="2 3">CCMP1545</strain>
    </source>
</reference>
<dbReference type="InterPro" id="IPR001623">
    <property type="entry name" value="DnaJ_domain"/>
</dbReference>
<evidence type="ECO:0000313" key="3">
    <source>
        <dbReference type="Proteomes" id="UP000001876"/>
    </source>
</evidence>
<proteinExistence type="predicted"/>
<organism evidence="3">
    <name type="scientific">Micromonas pusilla (strain CCMP1545)</name>
    <name type="common">Picoplanktonic green alga</name>
    <dbReference type="NCBI Taxonomy" id="564608"/>
    <lineage>
        <taxon>Eukaryota</taxon>
        <taxon>Viridiplantae</taxon>
        <taxon>Chlorophyta</taxon>
        <taxon>Mamiellophyceae</taxon>
        <taxon>Mamiellales</taxon>
        <taxon>Mamiellaceae</taxon>
        <taxon>Micromonas</taxon>
    </lineage>
</organism>
<evidence type="ECO:0000313" key="2">
    <source>
        <dbReference type="EMBL" id="EEH51350.1"/>
    </source>
</evidence>
<dbReference type="InterPro" id="IPR036869">
    <property type="entry name" value="J_dom_sf"/>
</dbReference>
<name>C1N9G0_MICPC</name>
<evidence type="ECO:0000259" key="1">
    <source>
        <dbReference type="PROSITE" id="PS50076"/>
    </source>
</evidence>
<dbReference type="KEGG" id="mpp:MICPUCDRAFT_43547"/>
<dbReference type="Proteomes" id="UP000001876">
    <property type="component" value="Unassembled WGS sequence"/>
</dbReference>
<protein>
    <submittedName>
        <fullName evidence="2">Predicted protein</fullName>
    </submittedName>
</protein>
<dbReference type="SUPFAM" id="SSF46565">
    <property type="entry name" value="Chaperone J-domain"/>
    <property type="match status" value="1"/>
</dbReference>
<dbReference type="InterPro" id="IPR036957">
    <property type="entry name" value="Znf_PARP_sf"/>
</dbReference>
<dbReference type="GO" id="GO:0008270">
    <property type="term" value="F:zinc ion binding"/>
    <property type="evidence" value="ECO:0007669"/>
    <property type="project" value="InterPro"/>
</dbReference>
<gene>
    <name evidence="2" type="ORF">MICPUCDRAFT_43547</name>
</gene>
<keyword evidence="3" id="KW-1185">Reference proteome</keyword>
<dbReference type="SMART" id="SM00271">
    <property type="entry name" value="DnaJ"/>
    <property type="match status" value="1"/>
</dbReference>
<accession>C1N9G0</accession>
<dbReference type="OrthoDB" id="446168at2759"/>
<sequence>MPPKKQKRAPRRRAPGGGTIAALLATLDVPADALAAANTLEEEFNVIKRAFHVAAKTHHPDKGGDEAAFRDVRAAFDVLKQKFTDASGGSFSYKTARGSKASTAKEWKDASATADDTHRPSYDFYAAAAEADMPLYRAELAKSNRSKCNADDGKNRHNCKFEDPFKIPKGHVRIGVLDAQSGGRVLYTGPHTTPFAW</sequence>
<dbReference type="EMBL" id="GG663751">
    <property type="protein sequence ID" value="EEH51350.1"/>
    <property type="molecule type" value="Genomic_DNA"/>
</dbReference>
<dbReference type="GeneID" id="9690055"/>
<dbReference type="RefSeq" id="XP_003064445.1">
    <property type="nucleotide sequence ID" value="XM_003064399.1"/>
</dbReference>
<dbReference type="Gene3D" id="1.10.287.110">
    <property type="entry name" value="DnaJ domain"/>
    <property type="match status" value="1"/>
</dbReference>
<feature type="domain" description="J" evidence="1">
    <location>
        <begin position="22"/>
        <end position="126"/>
    </location>
</feature>
<dbReference type="AlphaFoldDB" id="C1N9G0"/>
<dbReference type="Gene3D" id="3.30.1740.10">
    <property type="entry name" value="Zinc finger, PARP-type"/>
    <property type="match status" value="1"/>
</dbReference>
<dbReference type="PROSITE" id="PS50076">
    <property type="entry name" value="DNAJ_2"/>
    <property type="match status" value="1"/>
</dbReference>
<dbReference type="CDD" id="cd06257">
    <property type="entry name" value="DnaJ"/>
    <property type="match status" value="1"/>
</dbReference>
<dbReference type="GO" id="GO:0003677">
    <property type="term" value="F:DNA binding"/>
    <property type="evidence" value="ECO:0007669"/>
    <property type="project" value="InterPro"/>
</dbReference>